<evidence type="ECO:0000313" key="5">
    <source>
        <dbReference type="EMBL" id="AXB42134.1"/>
    </source>
</evidence>
<dbReference type="InterPro" id="IPR004381">
    <property type="entry name" value="Glycerate_kinase"/>
</dbReference>
<dbReference type="Gene3D" id="3.90.1510.10">
    <property type="entry name" value="Glycerate kinase, domain 2"/>
    <property type="match status" value="1"/>
</dbReference>
<evidence type="ECO:0000256" key="4">
    <source>
        <dbReference type="PIRNR" id="PIRNR006078"/>
    </source>
</evidence>
<sequence>MSEVLIAPDKFKGSLTAAEVAAAVAAGIAGVRPGIPVRQLPVADGGDGTVDAVVSAGFRRLRTVVTGPAGQPVPASLAVRGDTAVVELAEASGLHRLPGPPLPLTATSTGTGELIAAALRSGRRRVVLGVGGSACTDGGAGLVTALGARLLDARGEELPPGGAALVDLDRLDLSGLDPRLSEVEFELATDVDNPLLGARGAAAVYGPQKGATAEQVELLDRALTRWASVVGAEHAEAPGAGAAGGVGFAALSVLGAKTRPGIEVVLELLGFADAVRDARLVITGEGSLDTQTLHGKAPSGVARAAGDVPVIAVAGRCLLSAEQLSAAGFRAAYALADIEPDPSRSMADAARLLRDQAARLAIDHLQG</sequence>
<accession>A0A344L260</accession>
<dbReference type="OrthoDB" id="9774290at2"/>
<dbReference type="EMBL" id="CP015163">
    <property type="protein sequence ID" value="AXB42134.1"/>
    <property type="molecule type" value="Genomic_DNA"/>
</dbReference>
<evidence type="ECO:0000256" key="3">
    <source>
        <dbReference type="ARBA" id="ARBA00022777"/>
    </source>
</evidence>
<protein>
    <submittedName>
        <fullName evidence="5">Glycerate kinase</fullName>
    </submittedName>
</protein>
<dbReference type="KEGG" id="aab:A4R43_05985"/>
<dbReference type="Gene3D" id="3.40.50.10350">
    <property type="entry name" value="Glycerate kinase, domain 1"/>
    <property type="match status" value="1"/>
</dbReference>
<name>A0A344L260_9PSEU</name>
<reference evidence="5 6" key="1">
    <citation type="submission" date="2016-04" db="EMBL/GenBank/DDBJ databases">
        <title>Complete genome sequence and analysis of deep-sea sediment isolate, Amycolatopsis sp. WP1.</title>
        <authorList>
            <person name="Wang H."/>
            <person name="Chen S."/>
            <person name="Wu Q."/>
        </authorList>
    </citation>
    <scope>NUCLEOTIDE SEQUENCE [LARGE SCALE GENOMIC DNA]</scope>
    <source>
        <strain evidence="5 6">WP1</strain>
    </source>
</reference>
<dbReference type="InterPro" id="IPR036129">
    <property type="entry name" value="Glycerate_kinase_sf"/>
</dbReference>
<dbReference type="NCBIfam" id="TIGR00045">
    <property type="entry name" value="glycerate kinase"/>
    <property type="match status" value="1"/>
</dbReference>
<proteinExistence type="inferred from homology"/>
<dbReference type="PANTHER" id="PTHR21599:SF0">
    <property type="entry name" value="GLYCERATE KINASE"/>
    <property type="match status" value="1"/>
</dbReference>
<dbReference type="PANTHER" id="PTHR21599">
    <property type="entry name" value="GLYCERATE KINASE"/>
    <property type="match status" value="1"/>
</dbReference>
<gene>
    <name evidence="5" type="ORF">A4R43_05985</name>
</gene>
<organism evidence="5 6">
    <name type="scientific">Amycolatopsis albispora</name>
    <dbReference type="NCBI Taxonomy" id="1804986"/>
    <lineage>
        <taxon>Bacteria</taxon>
        <taxon>Bacillati</taxon>
        <taxon>Actinomycetota</taxon>
        <taxon>Actinomycetes</taxon>
        <taxon>Pseudonocardiales</taxon>
        <taxon>Pseudonocardiaceae</taxon>
        <taxon>Amycolatopsis</taxon>
    </lineage>
</organism>
<evidence type="ECO:0000313" key="6">
    <source>
        <dbReference type="Proteomes" id="UP000250434"/>
    </source>
</evidence>
<dbReference type="Proteomes" id="UP000250434">
    <property type="component" value="Chromosome"/>
</dbReference>
<dbReference type="AlphaFoldDB" id="A0A344L260"/>
<evidence type="ECO:0000256" key="2">
    <source>
        <dbReference type="ARBA" id="ARBA00022679"/>
    </source>
</evidence>
<dbReference type="GO" id="GO:0008887">
    <property type="term" value="F:glycerate kinase activity"/>
    <property type="evidence" value="ECO:0007669"/>
    <property type="project" value="UniProtKB-UniRule"/>
</dbReference>
<keyword evidence="6" id="KW-1185">Reference proteome</keyword>
<dbReference type="Pfam" id="PF02595">
    <property type="entry name" value="Gly_kinase"/>
    <property type="match status" value="1"/>
</dbReference>
<dbReference type="RefSeq" id="WP_113691407.1">
    <property type="nucleotide sequence ID" value="NZ_CP015163.1"/>
</dbReference>
<comment type="similarity">
    <text evidence="1 4">Belongs to the glycerate kinase type-1 family.</text>
</comment>
<keyword evidence="3 4" id="KW-0418">Kinase</keyword>
<dbReference type="PIRSF" id="PIRSF006078">
    <property type="entry name" value="GlxK"/>
    <property type="match status" value="1"/>
</dbReference>
<evidence type="ECO:0000256" key="1">
    <source>
        <dbReference type="ARBA" id="ARBA00006284"/>
    </source>
</evidence>
<dbReference type="SUPFAM" id="SSF110738">
    <property type="entry name" value="Glycerate kinase I"/>
    <property type="match status" value="1"/>
</dbReference>
<dbReference type="InterPro" id="IPR018197">
    <property type="entry name" value="Glycerate_kinase_RE-like"/>
</dbReference>
<dbReference type="GO" id="GO:0031388">
    <property type="term" value="P:organic acid phosphorylation"/>
    <property type="evidence" value="ECO:0007669"/>
    <property type="project" value="UniProtKB-UniRule"/>
</dbReference>
<keyword evidence="2 4" id="KW-0808">Transferase</keyword>
<dbReference type="InterPro" id="IPR018193">
    <property type="entry name" value="Glyc_kinase_flavodox-like_fold"/>
</dbReference>